<evidence type="ECO:0000256" key="1">
    <source>
        <dbReference type="SAM" id="MobiDB-lite"/>
    </source>
</evidence>
<feature type="region of interest" description="Disordered" evidence="1">
    <location>
        <begin position="80"/>
        <end position="107"/>
    </location>
</feature>
<feature type="region of interest" description="Disordered" evidence="1">
    <location>
        <begin position="137"/>
        <end position="172"/>
    </location>
</feature>
<feature type="compositionally biased region" description="Low complexity" evidence="1">
    <location>
        <begin position="80"/>
        <end position="89"/>
    </location>
</feature>
<protein>
    <submittedName>
        <fullName evidence="2">Ctr copper transporter</fullName>
    </submittedName>
</protein>
<proteinExistence type="predicted"/>
<feature type="compositionally biased region" description="Pro residues" evidence="1">
    <location>
        <begin position="148"/>
        <end position="159"/>
    </location>
</feature>
<name>A0A8A1LQL7_AJEC8</name>
<feature type="region of interest" description="Disordered" evidence="1">
    <location>
        <begin position="26"/>
        <end position="61"/>
    </location>
</feature>
<evidence type="ECO:0000313" key="3">
    <source>
        <dbReference type="Proteomes" id="UP000663419"/>
    </source>
</evidence>
<dbReference type="AlphaFoldDB" id="A0A8A1LQL7"/>
<sequence length="213" mass="22508">MNTSISYSFLVFERDTQLISFLASPSQGTSISLPSSPNPKLNAPPPQFSPSPSPSPSTGPLTTSSHFLFLPSFSLSSSLNASSTKSGSTPLNLSINNPNGSSTPSRNPETCSFFPLKNPRTSTRCLRGTKFCVMAITARSPRPERPPRPPSSPSSPPCPSSSSKLTTKCHHPDGTCNTSPALQTPSTHPCILRAAPWKPTNHSAMLSGDVTSL</sequence>
<feature type="compositionally biased region" description="Polar residues" evidence="1">
    <location>
        <begin position="26"/>
        <end position="39"/>
    </location>
</feature>
<dbReference type="EMBL" id="CP069106">
    <property type="protein sequence ID" value="QSS56316.1"/>
    <property type="molecule type" value="Genomic_DNA"/>
</dbReference>
<dbReference type="VEuPathDB" id="FungiDB:I7I53_04496"/>
<feature type="compositionally biased region" description="Pro residues" evidence="1">
    <location>
        <begin position="42"/>
        <end position="57"/>
    </location>
</feature>
<dbReference type="Proteomes" id="UP000663419">
    <property type="component" value="Chromosome 5"/>
</dbReference>
<organism evidence="2 3">
    <name type="scientific">Ajellomyces capsulatus (strain H88)</name>
    <name type="common">Darling's disease fungus</name>
    <name type="synonym">Histoplasma capsulatum</name>
    <dbReference type="NCBI Taxonomy" id="544711"/>
    <lineage>
        <taxon>Eukaryota</taxon>
        <taxon>Fungi</taxon>
        <taxon>Dikarya</taxon>
        <taxon>Ascomycota</taxon>
        <taxon>Pezizomycotina</taxon>
        <taxon>Eurotiomycetes</taxon>
        <taxon>Eurotiomycetidae</taxon>
        <taxon>Onygenales</taxon>
        <taxon>Ajellomycetaceae</taxon>
        <taxon>Histoplasma</taxon>
    </lineage>
</organism>
<reference evidence="2" key="1">
    <citation type="submission" date="2021-01" db="EMBL/GenBank/DDBJ databases">
        <title>Chromosome-level genome assembly of a human fungal pathogen reveals clustering of transcriptionally co-regulated genes.</title>
        <authorList>
            <person name="Voorhies M."/>
            <person name="Cohen S."/>
            <person name="Shea T.P."/>
            <person name="Petrus S."/>
            <person name="Munoz J.F."/>
            <person name="Poplawski S."/>
            <person name="Goldman W.E."/>
            <person name="Michael T."/>
            <person name="Cuomo C.A."/>
            <person name="Sil A."/>
            <person name="Beyhan S."/>
        </authorList>
    </citation>
    <scope>NUCLEOTIDE SEQUENCE</scope>
    <source>
        <strain evidence="2">H88</strain>
    </source>
</reference>
<accession>A0A8A1LQL7</accession>
<feature type="compositionally biased region" description="Polar residues" evidence="1">
    <location>
        <begin position="90"/>
        <end position="107"/>
    </location>
</feature>
<evidence type="ECO:0000313" key="2">
    <source>
        <dbReference type="EMBL" id="QSS56316.1"/>
    </source>
</evidence>
<gene>
    <name evidence="2" type="ORF">I7I53_04496</name>
</gene>